<dbReference type="EMBL" id="LAVV01011901">
    <property type="protein sequence ID" value="KNZ47262.1"/>
    <property type="molecule type" value="Genomic_DNA"/>
</dbReference>
<accession>A0A0L6UG74</accession>
<gene>
    <name evidence="2" type="ORF">VP01_6564g1</name>
</gene>
<name>A0A0L6UG74_9BASI</name>
<keyword evidence="3" id="KW-1185">Reference proteome</keyword>
<reference evidence="2 3" key="1">
    <citation type="submission" date="2015-08" db="EMBL/GenBank/DDBJ databases">
        <title>Next Generation Sequencing and Analysis of the Genome of Puccinia sorghi L Schw, the Causal Agent of Maize Common Rust.</title>
        <authorList>
            <person name="Rochi L."/>
            <person name="Burguener G."/>
            <person name="Darino M."/>
            <person name="Turjanski A."/>
            <person name="Kreff E."/>
            <person name="Dieguez M.J."/>
            <person name="Sacco F."/>
        </authorList>
    </citation>
    <scope>NUCLEOTIDE SEQUENCE [LARGE SCALE GENOMIC DNA]</scope>
    <source>
        <strain evidence="2 3">RO10H11247</strain>
    </source>
</reference>
<dbReference type="VEuPathDB" id="FungiDB:VP01_6564g1"/>
<dbReference type="AlphaFoldDB" id="A0A0L6UG74"/>
<evidence type="ECO:0000256" key="1">
    <source>
        <dbReference type="SAM" id="MobiDB-lite"/>
    </source>
</evidence>
<feature type="region of interest" description="Disordered" evidence="1">
    <location>
        <begin position="131"/>
        <end position="186"/>
    </location>
</feature>
<evidence type="ECO:0000313" key="2">
    <source>
        <dbReference type="EMBL" id="KNZ47262.1"/>
    </source>
</evidence>
<sequence length="186" mass="19788">MSGPFAAKKKATIHNKHSFADFIEIVSAPGEESQKNLVTLIEKDPNSVALASFCVTSLGLINNQNRPWDEGGLSANIVANIREIHAQNPPCEQLMGNHEIPLIQDLSSQSKNKDITPSNPPKSPAFSFETRAEHVATDAGHPSPRNLPSTPHGPPTSATYPLPIGHPSTPASHSPPLMGYPTPGGN</sequence>
<dbReference type="Proteomes" id="UP000037035">
    <property type="component" value="Unassembled WGS sequence"/>
</dbReference>
<proteinExistence type="predicted"/>
<evidence type="ECO:0000313" key="3">
    <source>
        <dbReference type="Proteomes" id="UP000037035"/>
    </source>
</evidence>
<organism evidence="2 3">
    <name type="scientific">Puccinia sorghi</name>
    <dbReference type="NCBI Taxonomy" id="27349"/>
    <lineage>
        <taxon>Eukaryota</taxon>
        <taxon>Fungi</taxon>
        <taxon>Dikarya</taxon>
        <taxon>Basidiomycota</taxon>
        <taxon>Pucciniomycotina</taxon>
        <taxon>Pucciniomycetes</taxon>
        <taxon>Pucciniales</taxon>
        <taxon>Pucciniaceae</taxon>
        <taxon>Puccinia</taxon>
    </lineage>
</organism>
<protein>
    <submittedName>
        <fullName evidence="2">Uncharacterized protein</fullName>
    </submittedName>
</protein>
<comment type="caution">
    <text evidence="2">The sequence shown here is derived from an EMBL/GenBank/DDBJ whole genome shotgun (WGS) entry which is preliminary data.</text>
</comment>
<feature type="non-terminal residue" evidence="2">
    <location>
        <position position="186"/>
    </location>
</feature>